<evidence type="ECO:0000313" key="1">
    <source>
        <dbReference type="EMBL" id="PPQ87325.1"/>
    </source>
</evidence>
<dbReference type="AlphaFoldDB" id="A0A409X9A3"/>
<dbReference type="InParanoid" id="A0A409X9A3"/>
<dbReference type="Proteomes" id="UP000283269">
    <property type="component" value="Unassembled WGS sequence"/>
</dbReference>
<accession>A0A409X9A3</accession>
<reference evidence="1 2" key="1">
    <citation type="journal article" date="2018" name="Evol. Lett.">
        <title>Horizontal gene cluster transfer increased hallucinogenic mushroom diversity.</title>
        <authorList>
            <person name="Reynolds H.T."/>
            <person name="Vijayakumar V."/>
            <person name="Gluck-Thaler E."/>
            <person name="Korotkin H.B."/>
            <person name="Matheny P.B."/>
            <person name="Slot J.C."/>
        </authorList>
    </citation>
    <scope>NUCLEOTIDE SEQUENCE [LARGE SCALE GENOMIC DNA]</scope>
    <source>
        <strain evidence="1 2">2631</strain>
    </source>
</reference>
<gene>
    <name evidence="1" type="ORF">CVT25_002073</name>
</gene>
<evidence type="ECO:0000313" key="2">
    <source>
        <dbReference type="Proteomes" id="UP000283269"/>
    </source>
</evidence>
<comment type="caution">
    <text evidence="1">The sequence shown here is derived from an EMBL/GenBank/DDBJ whole genome shotgun (WGS) entry which is preliminary data.</text>
</comment>
<dbReference type="EMBL" id="NHYD01002306">
    <property type="protein sequence ID" value="PPQ87325.1"/>
    <property type="molecule type" value="Genomic_DNA"/>
</dbReference>
<name>A0A409X9A3_PSICY</name>
<keyword evidence="2" id="KW-1185">Reference proteome</keyword>
<organism evidence="1 2">
    <name type="scientific">Psilocybe cyanescens</name>
    <dbReference type="NCBI Taxonomy" id="93625"/>
    <lineage>
        <taxon>Eukaryota</taxon>
        <taxon>Fungi</taxon>
        <taxon>Dikarya</taxon>
        <taxon>Basidiomycota</taxon>
        <taxon>Agaricomycotina</taxon>
        <taxon>Agaricomycetes</taxon>
        <taxon>Agaricomycetidae</taxon>
        <taxon>Agaricales</taxon>
        <taxon>Agaricineae</taxon>
        <taxon>Strophariaceae</taxon>
        <taxon>Psilocybe</taxon>
    </lineage>
</organism>
<sequence length="129" mass="13384">MALKRMLRITTTSCFRLDCLTSFPAAECFGSGPAARTVATRAAVFLSVSTGAGPVTERRRAIPIAACGCLAILRNLVPGGGVGEKVFERAALAVSVGGDGLGVLCWGGKGNGGEECCEDEEFHCEFLLD</sequence>
<protein>
    <submittedName>
        <fullName evidence="1">Uncharacterized protein</fullName>
    </submittedName>
</protein>
<proteinExistence type="predicted"/>